<evidence type="ECO:0000313" key="2">
    <source>
        <dbReference type="EMBL" id="CAI3996236.1"/>
    </source>
</evidence>
<evidence type="ECO:0000256" key="1">
    <source>
        <dbReference type="SAM" id="MobiDB-lite"/>
    </source>
</evidence>
<organism evidence="2">
    <name type="scientific">Cladocopium goreaui</name>
    <dbReference type="NCBI Taxonomy" id="2562237"/>
    <lineage>
        <taxon>Eukaryota</taxon>
        <taxon>Sar</taxon>
        <taxon>Alveolata</taxon>
        <taxon>Dinophyceae</taxon>
        <taxon>Suessiales</taxon>
        <taxon>Symbiodiniaceae</taxon>
        <taxon>Cladocopium</taxon>
    </lineage>
</organism>
<gene>
    <name evidence="2" type="ORF">C1SCF055_LOCUS22731</name>
</gene>
<dbReference type="EMBL" id="CAMXCT010002179">
    <property type="protein sequence ID" value="CAI3996236.1"/>
    <property type="molecule type" value="Genomic_DNA"/>
</dbReference>
<proteinExistence type="predicted"/>
<dbReference type="AlphaFoldDB" id="A0A9P1CTW2"/>
<dbReference type="EMBL" id="CAMXCT020002179">
    <property type="protein sequence ID" value="CAL1149611.1"/>
    <property type="molecule type" value="Genomic_DNA"/>
</dbReference>
<evidence type="ECO:0000313" key="3">
    <source>
        <dbReference type="EMBL" id="CAL4783548.1"/>
    </source>
</evidence>
<protein>
    <submittedName>
        <fullName evidence="2">Uncharacterized protein</fullName>
    </submittedName>
</protein>
<feature type="compositionally biased region" description="Basic residues" evidence="1">
    <location>
        <begin position="268"/>
        <end position="277"/>
    </location>
</feature>
<name>A0A9P1CTW2_9DINO</name>
<comment type="caution">
    <text evidence="2">The sequence shown here is derived from an EMBL/GenBank/DDBJ whole genome shotgun (WGS) entry which is preliminary data.</text>
</comment>
<accession>A0A9P1CTW2</accession>
<reference evidence="3 4" key="2">
    <citation type="submission" date="2024-05" db="EMBL/GenBank/DDBJ databases">
        <authorList>
            <person name="Chen Y."/>
            <person name="Shah S."/>
            <person name="Dougan E. K."/>
            <person name="Thang M."/>
            <person name="Chan C."/>
        </authorList>
    </citation>
    <scope>NUCLEOTIDE SEQUENCE [LARGE SCALE GENOMIC DNA]</scope>
</reference>
<sequence length="370" mass="41701">MKGCLFNALVRFAIRLRSAKGGSDTGFVSNARACRRTAKGLNWYQYNNKRIAELNAEKQDPVYTARASRLEGWKQLVQQAQAELRVPIAPPERLMPGNVVVFHTPRLREAYLDVGLVLCVWKGVKQPRLHSGETPINSCTAFRVLSLELANENQESPVEWVCRDKSIAWVVRLESLVTILDVEKCVQPMGNKGNVKIKLSPESGDAISRISDMETWTVQPTMVRGRKPLVDPVNPSEPSQEDVIRRRCKVVKGKKTNPGGTKSADAKTKKHTLKAKAPRPEAEVEPEAPPTASDYHRSKASRALITKRLEELNRLDCDRFPQNPLFDVDGNCRMKGAQDVTWQLLKIRAGPCFETMSPRCKEYIEIYRNI</sequence>
<dbReference type="EMBL" id="CAMXCT030002179">
    <property type="protein sequence ID" value="CAL4783548.1"/>
    <property type="molecule type" value="Genomic_DNA"/>
</dbReference>
<dbReference type="Proteomes" id="UP001152797">
    <property type="component" value="Unassembled WGS sequence"/>
</dbReference>
<keyword evidence="4" id="KW-1185">Reference proteome</keyword>
<reference evidence="2" key="1">
    <citation type="submission" date="2022-10" db="EMBL/GenBank/DDBJ databases">
        <authorList>
            <person name="Chen Y."/>
            <person name="Dougan E. K."/>
            <person name="Chan C."/>
            <person name="Rhodes N."/>
            <person name="Thang M."/>
        </authorList>
    </citation>
    <scope>NUCLEOTIDE SEQUENCE</scope>
</reference>
<feature type="region of interest" description="Disordered" evidence="1">
    <location>
        <begin position="253"/>
        <end position="298"/>
    </location>
</feature>
<evidence type="ECO:0000313" key="4">
    <source>
        <dbReference type="Proteomes" id="UP001152797"/>
    </source>
</evidence>